<dbReference type="GO" id="GO:0070935">
    <property type="term" value="P:3'-UTR-mediated mRNA stabilization"/>
    <property type="evidence" value="ECO:0007669"/>
    <property type="project" value="TreeGrafter"/>
</dbReference>
<dbReference type="InterPro" id="IPR000504">
    <property type="entry name" value="RRM_dom"/>
</dbReference>
<evidence type="ECO:0000256" key="8">
    <source>
        <dbReference type="PROSITE-ProRule" id="PRU00176"/>
    </source>
</evidence>
<evidence type="ECO:0000256" key="3">
    <source>
        <dbReference type="ARBA" id="ARBA00022490"/>
    </source>
</evidence>
<keyword evidence="4" id="KW-0221">Differentiation</keyword>
<evidence type="ECO:0000256" key="1">
    <source>
        <dbReference type="ARBA" id="ARBA00004496"/>
    </source>
</evidence>
<dbReference type="Gene3D" id="3.30.70.330">
    <property type="match status" value="1"/>
</dbReference>
<evidence type="ECO:0000256" key="2">
    <source>
        <dbReference type="ARBA" id="ARBA00022473"/>
    </source>
</evidence>
<dbReference type="GO" id="GO:0003730">
    <property type="term" value="F:mRNA 3'-UTR binding"/>
    <property type="evidence" value="ECO:0007669"/>
    <property type="project" value="TreeGrafter"/>
</dbReference>
<evidence type="ECO:0000259" key="10">
    <source>
        <dbReference type="PROSITE" id="PS50102"/>
    </source>
</evidence>
<dbReference type="GO" id="GO:0030154">
    <property type="term" value="P:cell differentiation"/>
    <property type="evidence" value="ECO:0007669"/>
    <property type="project" value="UniProtKB-KW"/>
</dbReference>
<evidence type="ECO:0000256" key="6">
    <source>
        <dbReference type="ARBA" id="ARBA00022871"/>
    </source>
</evidence>
<accession>A0A913Z1D6</accession>
<keyword evidence="7 8" id="KW-0694">RNA-binding</keyword>
<dbReference type="Pfam" id="PF00076">
    <property type="entry name" value="RRM_1"/>
    <property type="match status" value="1"/>
</dbReference>
<dbReference type="SUPFAM" id="SSF54928">
    <property type="entry name" value="RNA-binding domain, RBD"/>
    <property type="match status" value="1"/>
</dbReference>
<proteinExistence type="predicted"/>
<dbReference type="Proteomes" id="UP000887568">
    <property type="component" value="Unplaced"/>
</dbReference>
<evidence type="ECO:0000313" key="11">
    <source>
        <dbReference type="EnsemblMetazoa" id="XP_038044811.1"/>
    </source>
</evidence>
<comment type="subcellular location">
    <subcellularLocation>
        <location evidence="1">Cytoplasm</location>
    </subcellularLocation>
</comment>
<evidence type="ECO:0000256" key="5">
    <source>
        <dbReference type="ARBA" id="ARBA00022845"/>
    </source>
</evidence>
<dbReference type="PROSITE" id="PS50102">
    <property type="entry name" value="RRM"/>
    <property type="match status" value="1"/>
</dbReference>
<keyword evidence="5" id="KW-0810">Translation regulation</keyword>
<dbReference type="AlphaFoldDB" id="A0A913Z1D6"/>
<feature type="compositionally biased region" description="Low complexity" evidence="9">
    <location>
        <begin position="12"/>
        <end position="27"/>
    </location>
</feature>
<dbReference type="EnsemblMetazoa" id="XM_038188883.1">
    <property type="protein sequence ID" value="XP_038044811.1"/>
    <property type="gene ID" value="LOC119719431"/>
</dbReference>
<keyword evidence="6" id="KW-0744">Spermatogenesis</keyword>
<evidence type="ECO:0000313" key="12">
    <source>
        <dbReference type="Proteomes" id="UP000887568"/>
    </source>
</evidence>
<keyword evidence="2" id="KW-0217">Developmental protein</keyword>
<dbReference type="GeneID" id="119719431"/>
<feature type="compositionally biased region" description="Low complexity" evidence="9">
    <location>
        <begin position="312"/>
        <end position="322"/>
    </location>
</feature>
<dbReference type="PANTHER" id="PTHR11176">
    <property type="entry name" value="BOULE-RELATED"/>
    <property type="match status" value="1"/>
</dbReference>
<feature type="domain" description="RRM" evidence="10">
    <location>
        <begin position="36"/>
        <end position="114"/>
    </location>
</feature>
<dbReference type="PANTHER" id="PTHR11176:SF57">
    <property type="entry name" value="PROTEIN BOULE"/>
    <property type="match status" value="1"/>
</dbReference>
<evidence type="ECO:0000256" key="9">
    <source>
        <dbReference type="SAM" id="MobiDB-lite"/>
    </source>
</evidence>
<dbReference type="GO" id="GO:0007283">
    <property type="term" value="P:spermatogenesis"/>
    <property type="evidence" value="ECO:0007669"/>
    <property type="project" value="UniProtKB-KW"/>
</dbReference>
<dbReference type="GO" id="GO:0008494">
    <property type="term" value="F:translation activator activity"/>
    <property type="evidence" value="ECO:0007669"/>
    <property type="project" value="TreeGrafter"/>
</dbReference>
<sequence>MTEVQSGPADGSNSSTASSPIPSAPNAPKFGTMIPNRIFVGGISFNTCEAELKNFFSHYGRVKETKIIADRAGVSKGYAFITFESQEEAVRILKEQANNLVFKDKKLNIGQAIRKQPMNLPKNVDPALIPSGMVLTSPLGYSYTYHNGVAYFNPAEVQAGPPTAPHGHPHPPATAVIPHHHTQHHTVNPSMAYPQYTMPVMLQAPPSSHSHHQYLPVTSQTQQGQYYQQPINTTPQWTTIPGQWRWVHPQQAASGLTGGMVSPLYATAPGTDMAMYPAPTPAYAQTPGDVPEMPIMEPSQNEGAIISMDSLQPHQQQQQHPGYHPHHHQGHPHGQSAPFPVPFIAPPLPPRPYLPELSATGALPHLLPKMPIHQNKFAPKRTIKMPRRDPRAPKMVRSTVDGLHYTLARMDDHPPPAVMTVNGYPSTIAPET</sequence>
<reference evidence="11" key="1">
    <citation type="submission" date="2022-11" db="UniProtKB">
        <authorList>
            <consortium name="EnsemblMetazoa"/>
        </authorList>
    </citation>
    <scope>IDENTIFICATION</scope>
</reference>
<dbReference type="GO" id="GO:0051321">
    <property type="term" value="P:meiotic cell cycle"/>
    <property type="evidence" value="ECO:0007669"/>
    <property type="project" value="UniProtKB-ARBA"/>
</dbReference>
<dbReference type="FunFam" id="3.30.70.330:FF:000167">
    <property type="entry name" value="protein boule-like isoform X1"/>
    <property type="match status" value="1"/>
</dbReference>
<keyword evidence="3" id="KW-0963">Cytoplasm</keyword>
<organism evidence="11 12">
    <name type="scientific">Patiria miniata</name>
    <name type="common">Bat star</name>
    <name type="synonym">Asterina miniata</name>
    <dbReference type="NCBI Taxonomy" id="46514"/>
    <lineage>
        <taxon>Eukaryota</taxon>
        <taxon>Metazoa</taxon>
        <taxon>Echinodermata</taxon>
        <taxon>Eleutherozoa</taxon>
        <taxon>Asterozoa</taxon>
        <taxon>Asteroidea</taxon>
        <taxon>Valvatacea</taxon>
        <taxon>Valvatida</taxon>
        <taxon>Asterinidae</taxon>
        <taxon>Patiria</taxon>
    </lineage>
</organism>
<dbReference type="InterPro" id="IPR035979">
    <property type="entry name" value="RBD_domain_sf"/>
</dbReference>
<keyword evidence="12" id="KW-1185">Reference proteome</keyword>
<feature type="region of interest" description="Disordered" evidence="9">
    <location>
        <begin position="1"/>
        <end position="27"/>
    </location>
</feature>
<feature type="region of interest" description="Disordered" evidence="9">
    <location>
        <begin position="312"/>
        <end position="341"/>
    </location>
</feature>
<dbReference type="GO" id="GO:0005737">
    <property type="term" value="C:cytoplasm"/>
    <property type="evidence" value="ECO:0007669"/>
    <property type="project" value="UniProtKB-SubCell"/>
</dbReference>
<name>A0A913Z1D6_PATMI</name>
<dbReference type="RefSeq" id="XP_038044811.1">
    <property type="nucleotide sequence ID" value="XM_038188883.1"/>
</dbReference>
<dbReference type="OrthoDB" id="762982at2759"/>
<dbReference type="InterPro" id="IPR034988">
    <property type="entry name" value="DAZ_BOULE_RRM"/>
</dbReference>
<dbReference type="GO" id="GO:0045948">
    <property type="term" value="P:positive regulation of translational initiation"/>
    <property type="evidence" value="ECO:0007669"/>
    <property type="project" value="TreeGrafter"/>
</dbReference>
<evidence type="ECO:0000256" key="4">
    <source>
        <dbReference type="ARBA" id="ARBA00022782"/>
    </source>
</evidence>
<dbReference type="CDD" id="cd12412">
    <property type="entry name" value="RRM_DAZL_BOULE"/>
    <property type="match status" value="1"/>
</dbReference>
<dbReference type="SMART" id="SM00360">
    <property type="entry name" value="RRM"/>
    <property type="match status" value="1"/>
</dbReference>
<dbReference type="OMA" id="PWRWAPQ"/>
<protein>
    <recommendedName>
        <fullName evidence="10">RRM domain-containing protein</fullName>
    </recommendedName>
</protein>
<evidence type="ECO:0000256" key="7">
    <source>
        <dbReference type="ARBA" id="ARBA00022884"/>
    </source>
</evidence>
<dbReference type="InterPro" id="IPR012677">
    <property type="entry name" value="Nucleotide-bd_a/b_plait_sf"/>
</dbReference>